<dbReference type="EMBL" id="JABSTQ010009338">
    <property type="protein sequence ID" value="KAG0430277.1"/>
    <property type="molecule type" value="Genomic_DNA"/>
</dbReference>
<evidence type="ECO:0000313" key="1">
    <source>
        <dbReference type="EMBL" id="KAG0430277.1"/>
    </source>
</evidence>
<keyword evidence="2" id="KW-1185">Reference proteome</keyword>
<name>A0AC60QAZ4_IXOPE</name>
<dbReference type="Proteomes" id="UP000805193">
    <property type="component" value="Unassembled WGS sequence"/>
</dbReference>
<comment type="caution">
    <text evidence="1">The sequence shown here is derived from an EMBL/GenBank/DDBJ whole genome shotgun (WGS) entry which is preliminary data.</text>
</comment>
<reference evidence="1 2" key="1">
    <citation type="journal article" date="2020" name="Cell">
        <title>Large-Scale Comparative Analyses of Tick Genomes Elucidate Their Genetic Diversity and Vector Capacities.</title>
        <authorList>
            <consortium name="Tick Genome and Microbiome Consortium (TIGMIC)"/>
            <person name="Jia N."/>
            <person name="Wang J."/>
            <person name="Shi W."/>
            <person name="Du L."/>
            <person name="Sun Y."/>
            <person name="Zhan W."/>
            <person name="Jiang J.F."/>
            <person name="Wang Q."/>
            <person name="Zhang B."/>
            <person name="Ji P."/>
            <person name="Bell-Sakyi L."/>
            <person name="Cui X.M."/>
            <person name="Yuan T.T."/>
            <person name="Jiang B.G."/>
            <person name="Yang W.F."/>
            <person name="Lam T.T."/>
            <person name="Chang Q.C."/>
            <person name="Ding S.J."/>
            <person name="Wang X.J."/>
            <person name="Zhu J.G."/>
            <person name="Ruan X.D."/>
            <person name="Zhao L."/>
            <person name="Wei J.T."/>
            <person name="Ye R.Z."/>
            <person name="Que T.C."/>
            <person name="Du C.H."/>
            <person name="Zhou Y.H."/>
            <person name="Cheng J.X."/>
            <person name="Dai P.F."/>
            <person name="Guo W.B."/>
            <person name="Han X.H."/>
            <person name="Huang E.J."/>
            <person name="Li L.F."/>
            <person name="Wei W."/>
            <person name="Gao Y.C."/>
            <person name="Liu J.Z."/>
            <person name="Shao H.Z."/>
            <person name="Wang X."/>
            <person name="Wang C.C."/>
            <person name="Yang T.C."/>
            <person name="Huo Q.B."/>
            <person name="Li W."/>
            <person name="Chen H.Y."/>
            <person name="Chen S.E."/>
            <person name="Zhou L.G."/>
            <person name="Ni X.B."/>
            <person name="Tian J.H."/>
            <person name="Sheng Y."/>
            <person name="Liu T."/>
            <person name="Pan Y.S."/>
            <person name="Xia L.Y."/>
            <person name="Li J."/>
            <person name="Zhao F."/>
            <person name="Cao W.C."/>
        </authorList>
    </citation>
    <scope>NUCLEOTIDE SEQUENCE [LARGE SCALE GENOMIC DNA]</scope>
    <source>
        <strain evidence="1">Iper-2018</strain>
    </source>
</reference>
<organism evidence="1 2">
    <name type="scientific">Ixodes persulcatus</name>
    <name type="common">Taiga tick</name>
    <dbReference type="NCBI Taxonomy" id="34615"/>
    <lineage>
        <taxon>Eukaryota</taxon>
        <taxon>Metazoa</taxon>
        <taxon>Ecdysozoa</taxon>
        <taxon>Arthropoda</taxon>
        <taxon>Chelicerata</taxon>
        <taxon>Arachnida</taxon>
        <taxon>Acari</taxon>
        <taxon>Parasitiformes</taxon>
        <taxon>Ixodida</taxon>
        <taxon>Ixodoidea</taxon>
        <taxon>Ixodidae</taxon>
        <taxon>Ixodinae</taxon>
        <taxon>Ixodes</taxon>
    </lineage>
</organism>
<gene>
    <name evidence="1" type="ORF">HPB47_022838</name>
</gene>
<accession>A0AC60QAZ4</accession>
<protein>
    <submittedName>
        <fullName evidence="1">Uncharacterized protein</fullName>
    </submittedName>
</protein>
<evidence type="ECO:0000313" key="2">
    <source>
        <dbReference type="Proteomes" id="UP000805193"/>
    </source>
</evidence>
<proteinExistence type="predicted"/>
<sequence>MSSVLGGHGVGGVACSPSSRCGGVVVVCGHWLASCFALVLCRSQVPLSCTKKNTDAAPATYDPARVADRTWLARHAVPRSFNKCKIEAYRASTLASSRQVARSKKFISEAYVDPASVQVLRSTTGVLIKASCFTSQRKAKHPRYIITDSQDACRAYLCGLICPEVHHILDTYQPRERKRTNSVIGTPSHTETEVRGNARAHHLAREEAEEGEQVKWRLLQTNTYPTPPRINLLYPQLYPSPTCPNCQQDRGTIYHMVLDCPKHQKPEGAVRLQNLLNSWETAIRASDAED</sequence>